<evidence type="ECO:0000313" key="2">
    <source>
        <dbReference type="EMBL" id="OAV59423.1"/>
    </source>
</evidence>
<dbReference type="InterPro" id="IPR024072">
    <property type="entry name" value="DHFR-like_dom_sf"/>
</dbReference>
<dbReference type="Proteomes" id="UP000078292">
    <property type="component" value="Unassembled WGS sequence"/>
</dbReference>
<dbReference type="Pfam" id="PF01872">
    <property type="entry name" value="RibD_C"/>
    <property type="match status" value="1"/>
</dbReference>
<reference evidence="2 3" key="1">
    <citation type="submission" date="2016-04" db="EMBL/GenBank/DDBJ databases">
        <title>First whole genome shotgun sequence of the bacterium Enteractinococcus sp. strain UASWS1574.</title>
        <authorList>
            <person name="Crovadore J."/>
            <person name="Chablais R."/>
            <person name="Lefort F."/>
        </authorList>
    </citation>
    <scope>NUCLEOTIDE SEQUENCE [LARGE SCALE GENOMIC DNA]</scope>
    <source>
        <strain evidence="2 3">UASWS1574</strain>
    </source>
</reference>
<dbReference type="GO" id="GO:0009231">
    <property type="term" value="P:riboflavin biosynthetic process"/>
    <property type="evidence" value="ECO:0007669"/>
    <property type="project" value="InterPro"/>
</dbReference>
<dbReference type="SUPFAM" id="SSF53597">
    <property type="entry name" value="Dihydrofolate reductase-like"/>
    <property type="match status" value="1"/>
</dbReference>
<name>A0A1B7LWK4_9MICC</name>
<proteinExistence type="predicted"/>
<evidence type="ECO:0000313" key="3">
    <source>
        <dbReference type="Proteomes" id="UP000078292"/>
    </source>
</evidence>
<dbReference type="Gene3D" id="3.40.430.10">
    <property type="entry name" value="Dihydrofolate Reductase, subunit A"/>
    <property type="match status" value="1"/>
</dbReference>
<protein>
    <submittedName>
        <fullName evidence="2">Deaminase</fullName>
    </submittedName>
</protein>
<dbReference type="RefSeq" id="WP_043058637.1">
    <property type="nucleotide sequence ID" value="NZ_LXEY01000022.1"/>
</dbReference>
<organism evidence="2 3">
    <name type="scientific">Enteractinococcus helveticum</name>
    <dbReference type="NCBI Taxonomy" id="1837282"/>
    <lineage>
        <taxon>Bacteria</taxon>
        <taxon>Bacillati</taxon>
        <taxon>Actinomycetota</taxon>
        <taxon>Actinomycetes</taxon>
        <taxon>Micrococcales</taxon>
        <taxon>Micrococcaceae</taxon>
    </lineage>
</organism>
<dbReference type="PANTHER" id="PTHR38011">
    <property type="entry name" value="DIHYDROFOLATE REDUCTASE FAMILY PROTEIN (AFU_ORTHOLOGUE AFUA_8G06820)"/>
    <property type="match status" value="1"/>
</dbReference>
<dbReference type="InterPro" id="IPR050765">
    <property type="entry name" value="Riboflavin_Biosynth_HTPR"/>
</dbReference>
<dbReference type="AlphaFoldDB" id="A0A1B7LWK4"/>
<dbReference type="GO" id="GO:0008703">
    <property type="term" value="F:5-amino-6-(5-phosphoribosylamino)uracil reductase activity"/>
    <property type="evidence" value="ECO:0007669"/>
    <property type="project" value="InterPro"/>
</dbReference>
<comment type="caution">
    <text evidence="2">The sequence shown here is derived from an EMBL/GenBank/DDBJ whole genome shotgun (WGS) entry which is preliminary data.</text>
</comment>
<feature type="domain" description="Bacterial bifunctional deaminase-reductase C-terminal" evidence="1">
    <location>
        <begin position="6"/>
        <end position="180"/>
    </location>
</feature>
<sequence length="188" mass="21078">MGTLSYAVTMSLDGYIADTKGDFQWATPSPEIFDVHLQRMSEVSTEIIGRKTYELMQFWDIYPDSDESTPAEKVFGRLWQHIDKVVASSTLSPADMVADDDELVPHLEVERIRRIGQEVEGVVEIFGPTTAADAIRAGLIERFEFFIVPIIIGGGLKALPEGVELGMELVEQRTFDNGTVYLRYERSA</sequence>
<gene>
    <name evidence="2" type="ORF">A6F49_16380</name>
</gene>
<dbReference type="InterPro" id="IPR002734">
    <property type="entry name" value="RibDG_C"/>
</dbReference>
<dbReference type="OrthoDB" id="7949219at2"/>
<evidence type="ECO:0000259" key="1">
    <source>
        <dbReference type="Pfam" id="PF01872"/>
    </source>
</evidence>
<dbReference type="EMBL" id="LXEY01000022">
    <property type="protein sequence ID" value="OAV59423.1"/>
    <property type="molecule type" value="Genomic_DNA"/>
</dbReference>
<accession>A0A1B7LWK4</accession>
<dbReference type="PANTHER" id="PTHR38011:SF11">
    <property type="entry name" value="2,5-DIAMINO-6-RIBOSYLAMINO-4(3H)-PYRIMIDINONE 5'-PHOSPHATE REDUCTASE"/>
    <property type="match status" value="1"/>
</dbReference>
<keyword evidence="3" id="KW-1185">Reference proteome</keyword>
<dbReference type="STRING" id="1837282.A6F49_16380"/>